<accession>A0A085WXE6</accession>
<dbReference type="PATRIC" id="fig|394096.3.peg.614"/>
<sequence length="613" mass="63008">MRARATEDAQAQASAGTAEVVRSLEARRGIARAVALKLAASAELATAAQELSAQEALTAESFAPVRTAAEAVLPKELPGVVIGLVTHAGAVHARAGSEPSTDAAAFDVKVLAQADAPTVVDAFGAPHAVASVPLLWRFVRIPGAEKLETQLAATLVVAVPLLSEGALEDAAKASGAAALGLVKENALVAGGGEQKSDLEKALGSLKTGQPAAAIVTGQLQNLGPVKLPILTSGKDFMGGQAPLVVGTRRALEGTPYEVIALAHTKLMGTLADYQRNAIMGLGALLAVSLVWTVLMGSGKRASGAPAESSGDTLGLSNAMAAMPSQQAPAAQPAAEPPPVTHPGLELTAAAPVAEPARPPTGEFPFGPPPSAPDAPASMAPPPVSEPFAFPPPPAAQPQPFDDPFGAPLPGGVSMPFESAQNQPPPAAAPQVATATARAGAFHFEELPTAAYSLQQAADPYAAAVAMDSPETTRVAAIPRELLQAAARPSTQEMPAYAPPPSPAAPAMAPVPWGDPAPQAQAIPPPGANYQQFLGNTGDAFSEEEFHFQEVFREFVITREKCSEPSDGLTYDKFVQKLRKNKDQLVQKYACRTVKFQVYVKEGKAALKATPVKD</sequence>
<protein>
    <submittedName>
        <fullName evidence="2">Cell division protein FtsK</fullName>
    </submittedName>
</protein>
<keyword evidence="2" id="KW-0132">Cell division</keyword>
<feature type="compositionally biased region" description="Pro residues" evidence="1">
    <location>
        <begin position="365"/>
        <end position="396"/>
    </location>
</feature>
<dbReference type="NCBIfam" id="NF041620">
    <property type="entry name" value="MXAN_5187_fam"/>
    <property type="match status" value="1"/>
</dbReference>
<keyword evidence="2" id="KW-0131">Cell cycle</keyword>
<feature type="region of interest" description="Disordered" evidence="1">
    <location>
        <begin position="322"/>
        <end position="401"/>
    </location>
</feature>
<dbReference type="EMBL" id="JMCB01000001">
    <property type="protein sequence ID" value="KFE72359.1"/>
    <property type="molecule type" value="Genomic_DNA"/>
</dbReference>
<comment type="caution">
    <text evidence="2">The sequence shown here is derived from an EMBL/GenBank/DDBJ whole genome shotgun (WGS) entry which is preliminary data.</text>
</comment>
<evidence type="ECO:0000256" key="1">
    <source>
        <dbReference type="SAM" id="MobiDB-lite"/>
    </source>
</evidence>
<name>A0A085WXE6_9BACT</name>
<dbReference type="Proteomes" id="UP000028725">
    <property type="component" value="Unassembled WGS sequence"/>
</dbReference>
<evidence type="ECO:0000313" key="2">
    <source>
        <dbReference type="EMBL" id="KFE72359.1"/>
    </source>
</evidence>
<gene>
    <name evidence="2" type="ORF">DB31_0621</name>
</gene>
<evidence type="ECO:0000313" key="3">
    <source>
        <dbReference type="Proteomes" id="UP000028725"/>
    </source>
</evidence>
<feature type="compositionally biased region" description="Low complexity" evidence="1">
    <location>
        <begin position="322"/>
        <end position="333"/>
    </location>
</feature>
<organism evidence="2 3">
    <name type="scientific">Hyalangium minutum</name>
    <dbReference type="NCBI Taxonomy" id="394096"/>
    <lineage>
        <taxon>Bacteria</taxon>
        <taxon>Pseudomonadati</taxon>
        <taxon>Myxococcota</taxon>
        <taxon>Myxococcia</taxon>
        <taxon>Myxococcales</taxon>
        <taxon>Cystobacterineae</taxon>
        <taxon>Archangiaceae</taxon>
        <taxon>Hyalangium</taxon>
    </lineage>
</organism>
<dbReference type="STRING" id="394096.DB31_0621"/>
<proteinExistence type="predicted"/>
<dbReference type="NCBIfam" id="NF041621">
    <property type="entry name" value="MXAN_5187_C_dom"/>
    <property type="match status" value="1"/>
</dbReference>
<feature type="compositionally biased region" description="Low complexity" evidence="1">
    <location>
        <begin position="348"/>
        <end position="364"/>
    </location>
</feature>
<dbReference type="InterPro" id="IPR048134">
    <property type="entry name" value="MXAN_5187-like"/>
</dbReference>
<reference evidence="2 3" key="1">
    <citation type="submission" date="2014-04" db="EMBL/GenBank/DDBJ databases">
        <title>Genome assembly of Hyalangium minutum DSM 14724.</title>
        <authorList>
            <person name="Sharma G."/>
            <person name="Subramanian S."/>
        </authorList>
    </citation>
    <scope>NUCLEOTIDE SEQUENCE [LARGE SCALE GENOMIC DNA]</scope>
    <source>
        <strain evidence="2 3">DSM 14724</strain>
    </source>
</reference>
<dbReference type="AlphaFoldDB" id="A0A085WXE6"/>
<keyword evidence="3" id="KW-1185">Reference proteome</keyword>
<dbReference type="GO" id="GO:0051301">
    <property type="term" value="P:cell division"/>
    <property type="evidence" value="ECO:0007669"/>
    <property type="project" value="UniProtKB-KW"/>
</dbReference>